<dbReference type="SMART" id="SM00612">
    <property type="entry name" value="Kelch"/>
    <property type="match status" value="2"/>
</dbReference>
<dbReference type="InterPro" id="IPR015915">
    <property type="entry name" value="Kelch-typ_b-propeller"/>
</dbReference>
<accession>A0A8S2A8W5</accession>
<evidence type="ECO:0000259" key="1">
    <source>
        <dbReference type="Pfam" id="PF25210"/>
    </source>
</evidence>
<dbReference type="InterPro" id="IPR057499">
    <property type="entry name" value="Kelch_FKB95"/>
</dbReference>
<dbReference type="Pfam" id="PF25210">
    <property type="entry name" value="Kelch_FKB95"/>
    <property type="match status" value="1"/>
</dbReference>
<sequence length="387" mass="44083">MKGRCVIRGCSSQLELKKKKNETEVCGLWSVPDDVFVYCLAPKLSRLDLVALSMVSRSYRFVAVLHEIRALRSLRTVDLYMYVYMHMHPDPSPRWFVLHPVQHRLKPVNLNLYPTPALVAGSCFVETGWGIYIIGGLVNGKPTTEVTFFDCTDHEVCRVTPMKIARSGAAACLIDRQKIYVFGGCWDDVAADSSNWVEVYDIETGTWEFLSVFTPKMPLKIRQSVVIFQERVYAVDEDGQLFISPTSEWKFKAEGRTESNPGNRNDWLFADHTLFCRGIGGKILWCFPPELDWKEVKGLEDLQQQHCGFDIIKLCLYSNDRMAIFWEARGSQGPDQILELWCAQISMERRPEGGVLEIWGNIEWSGAVLSESSYTGLNLLFVGSFYA</sequence>
<dbReference type="PANTHER" id="PTHR24414">
    <property type="entry name" value="F-BOX/KELCH-REPEAT PROTEIN SKIP4"/>
    <property type="match status" value="1"/>
</dbReference>
<proteinExistence type="predicted"/>
<organism evidence="2 3">
    <name type="scientific">Arabidopsis arenosa</name>
    <name type="common">Sand rock-cress</name>
    <name type="synonym">Cardaminopsis arenosa</name>
    <dbReference type="NCBI Taxonomy" id="38785"/>
    <lineage>
        <taxon>Eukaryota</taxon>
        <taxon>Viridiplantae</taxon>
        <taxon>Streptophyta</taxon>
        <taxon>Embryophyta</taxon>
        <taxon>Tracheophyta</taxon>
        <taxon>Spermatophyta</taxon>
        <taxon>Magnoliopsida</taxon>
        <taxon>eudicotyledons</taxon>
        <taxon>Gunneridae</taxon>
        <taxon>Pentapetalae</taxon>
        <taxon>rosids</taxon>
        <taxon>malvids</taxon>
        <taxon>Brassicales</taxon>
        <taxon>Brassicaceae</taxon>
        <taxon>Camelineae</taxon>
        <taxon>Arabidopsis</taxon>
    </lineage>
</organism>
<name>A0A8S2A8W5_ARAAE</name>
<keyword evidence="3" id="KW-1185">Reference proteome</keyword>
<dbReference type="AlphaFoldDB" id="A0A8S2A8W5"/>
<protein>
    <recommendedName>
        <fullName evidence="1">FKB95-like N-terminal Kelch domain-containing protein</fullName>
    </recommendedName>
</protein>
<evidence type="ECO:0000313" key="3">
    <source>
        <dbReference type="Proteomes" id="UP000682877"/>
    </source>
</evidence>
<dbReference type="SUPFAM" id="SSF117281">
    <property type="entry name" value="Kelch motif"/>
    <property type="match status" value="1"/>
</dbReference>
<dbReference type="EMBL" id="LR999453">
    <property type="protein sequence ID" value="CAE5991981.1"/>
    <property type="molecule type" value="Genomic_DNA"/>
</dbReference>
<dbReference type="InterPro" id="IPR050354">
    <property type="entry name" value="F-box/kelch-repeat_ARATH"/>
</dbReference>
<dbReference type="Gene3D" id="2.120.10.80">
    <property type="entry name" value="Kelch-type beta propeller"/>
    <property type="match status" value="1"/>
</dbReference>
<dbReference type="PANTHER" id="PTHR24414:SF147">
    <property type="entry name" value="(RAPE) HYPOTHETICAL PROTEIN"/>
    <property type="match status" value="1"/>
</dbReference>
<dbReference type="Proteomes" id="UP000682877">
    <property type="component" value="Chromosome 3"/>
</dbReference>
<feature type="domain" description="FKB95-like N-terminal Kelch" evidence="1">
    <location>
        <begin position="115"/>
        <end position="369"/>
    </location>
</feature>
<dbReference type="InterPro" id="IPR006652">
    <property type="entry name" value="Kelch_1"/>
</dbReference>
<evidence type="ECO:0000313" key="2">
    <source>
        <dbReference type="EMBL" id="CAE5991981.1"/>
    </source>
</evidence>
<gene>
    <name evidence="2" type="ORF">AARE701A_LOCUS9053</name>
</gene>
<reference evidence="2" key="1">
    <citation type="submission" date="2021-01" db="EMBL/GenBank/DDBJ databases">
        <authorList>
            <person name="Bezrukov I."/>
        </authorList>
    </citation>
    <scope>NUCLEOTIDE SEQUENCE</scope>
</reference>